<dbReference type="AlphaFoldDB" id="A0A3G8H021"/>
<protein>
    <recommendedName>
        <fullName evidence="3">Tyrosine specific protein phosphatases domain-containing protein</fullName>
    </recommendedName>
</protein>
<evidence type="ECO:0000313" key="2">
    <source>
        <dbReference type="Proteomes" id="UP000270411"/>
    </source>
</evidence>
<name>A0A3G8H021_9BURK</name>
<dbReference type="EMBL" id="CP033969">
    <property type="protein sequence ID" value="AZG13784.1"/>
    <property type="molecule type" value="Genomic_DNA"/>
</dbReference>
<dbReference type="RefSeq" id="WP_124683635.1">
    <property type="nucleotide sequence ID" value="NZ_CP033969.1"/>
</dbReference>
<dbReference type="KEGG" id="cpau:EHF44_10160"/>
<dbReference type="SUPFAM" id="SSF52799">
    <property type="entry name" value="(Phosphotyrosine protein) phosphatases II"/>
    <property type="match status" value="1"/>
</dbReference>
<gene>
    <name evidence="1" type="ORF">EHF44_10160</name>
</gene>
<sequence length="168" mass="18774">MKQYLSEVVTALYRAPRAGLRRVFALSREEAGRLPSLPTFAIISITAPERPPANLNSPAHVLRLSFADVDFHSADLSLRAQAKLPYAFTTEQANEVRDFVESLTDDVNAVVVHCEGGFSRSCAIALALHRLYGYEADIERLTQANPSVLRLMMEQSQSSKKRKNRRSK</sequence>
<evidence type="ECO:0000313" key="1">
    <source>
        <dbReference type="EMBL" id="AZG13784.1"/>
    </source>
</evidence>
<accession>A0A3G8H021</accession>
<reference evidence="2" key="1">
    <citation type="submission" date="2018-11" db="EMBL/GenBank/DDBJ databases">
        <title>FDA dAtabase for Regulatory Grade micrObial Sequences (FDA-ARGOS): Supporting development and validation of Infectious Disease Dx tests.</title>
        <authorList>
            <person name="Goldberg B."/>
            <person name="Campos J."/>
            <person name="Tallon L."/>
            <person name="Sadzewicz L."/>
            <person name="Zhao X."/>
            <person name="Vavikolanu K."/>
            <person name="Mehta A."/>
            <person name="Aluvathingal J."/>
            <person name="Nadendla S."/>
            <person name="Geyer C."/>
            <person name="Nandy P."/>
            <person name="Yan Y."/>
            <person name="Sichtig H."/>
        </authorList>
    </citation>
    <scope>NUCLEOTIDE SEQUENCE [LARGE SCALE GENOMIC DNA]</scope>
    <source>
        <strain evidence="2">FDAARGOS_614</strain>
    </source>
</reference>
<evidence type="ECO:0008006" key="3">
    <source>
        <dbReference type="Google" id="ProtNLM"/>
    </source>
</evidence>
<dbReference type="Gene3D" id="3.90.190.10">
    <property type="entry name" value="Protein tyrosine phosphatase superfamily"/>
    <property type="match status" value="1"/>
</dbReference>
<proteinExistence type="predicted"/>
<dbReference type="OrthoDB" id="8722946at2"/>
<dbReference type="InterPro" id="IPR029021">
    <property type="entry name" value="Prot-tyrosine_phosphatase-like"/>
</dbReference>
<dbReference type="Proteomes" id="UP000270411">
    <property type="component" value="Chromosome 1"/>
</dbReference>
<organism evidence="1 2">
    <name type="scientific">Cupriavidus pauculus</name>
    <dbReference type="NCBI Taxonomy" id="82633"/>
    <lineage>
        <taxon>Bacteria</taxon>
        <taxon>Pseudomonadati</taxon>
        <taxon>Pseudomonadota</taxon>
        <taxon>Betaproteobacteria</taxon>
        <taxon>Burkholderiales</taxon>
        <taxon>Burkholderiaceae</taxon>
        <taxon>Cupriavidus</taxon>
    </lineage>
</organism>